<dbReference type="Pfam" id="PF11716">
    <property type="entry name" value="MDMPI_N"/>
    <property type="match status" value="1"/>
</dbReference>
<gene>
    <name evidence="3" type="ORF">UFOPK2656_03447</name>
    <name evidence="4" type="ORF">UFOPK3099_01740</name>
    <name evidence="5" type="ORF">UFOPK3267_01495</name>
    <name evidence="6" type="ORF">UFOPK3931_02939</name>
    <name evidence="2" type="ORF">UFOPK4189_03256</name>
</gene>
<dbReference type="InterPro" id="IPR017517">
    <property type="entry name" value="Maleyloyr_isom"/>
</dbReference>
<feature type="domain" description="Mycothiol-dependent maleylpyruvate isomerase metal-binding" evidence="1">
    <location>
        <begin position="20"/>
        <end position="166"/>
    </location>
</feature>
<accession>A0A6J7QGR1</accession>
<evidence type="ECO:0000313" key="4">
    <source>
        <dbReference type="EMBL" id="CAB4826706.1"/>
    </source>
</evidence>
<dbReference type="InterPro" id="IPR024344">
    <property type="entry name" value="MDMPI_metal-binding"/>
</dbReference>
<dbReference type="Gene3D" id="1.20.120.450">
    <property type="entry name" value="dinb family like domain"/>
    <property type="match status" value="1"/>
</dbReference>
<dbReference type="NCBIfam" id="TIGR03083">
    <property type="entry name" value="maleylpyruvate isomerase family mycothiol-dependent enzyme"/>
    <property type="match status" value="1"/>
</dbReference>
<dbReference type="InterPro" id="IPR034660">
    <property type="entry name" value="DinB/YfiT-like"/>
</dbReference>
<dbReference type="EMBL" id="CAFBOL010000119">
    <property type="protein sequence ID" value="CAB5013404.1"/>
    <property type="molecule type" value="Genomic_DNA"/>
</dbReference>
<evidence type="ECO:0000313" key="6">
    <source>
        <dbReference type="EMBL" id="CAB5013404.1"/>
    </source>
</evidence>
<evidence type="ECO:0000313" key="3">
    <source>
        <dbReference type="EMBL" id="CAB4749376.1"/>
    </source>
</evidence>
<protein>
    <submittedName>
        <fullName evidence="6">Unannotated protein</fullName>
    </submittedName>
</protein>
<dbReference type="EMBL" id="CAFBIY010000078">
    <property type="protein sequence ID" value="CAB4851350.1"/>
    <property type="molecule type" value="Genomic_DNA"/>
</dbReference>
<dbReference type="EMBL" id="CAEZYF010000039">
    <property type="protein sequence ID" value="CAB4749376.1"/>
    <property type="molecule type" value="Genomic_DNA"/>
</dbReference>
<dbReference type="SUPFAM" id="SSF109854">
    <property type="entry name" value="DinB/YfiT-like putative metalloenzymes"/>
    <property type="match status" value="1"/>
</dbReference>
<evidence type="ECO:0000259" key="1">
    <source>
        <dbReference type="Pfam" id="PF11716"/>
    </source>
</evidence>
<dbReference type="EMBL" id="CAFAAV010000139">
    <property type="protein sequence ID" value="CAB4826706.1"/>
    <property type="molecule type" value="Genomic_DNA"/>
</dbReference>
<evidence type="ECO:0000313" key="5">
    <source>
        <dbReference type="EMBL" id="CAB4851350.1"/>
    </source>
</evidence>
<reference evidence="6" key="1">
    <citation type="submission" date="2020-05" db="EMBL/GenBank/DDBJ databases">
        <authorList>
            <person name="Chiriac C."/>
            <person name="Salcher M."/>
            <person name="Ghai R."/>
            <person name="Kavagutti S V."/>
        </authorList>
    </citation>
    <scope>NUCLEOTIDE SEQUENCE</scope>
</reference>
<organism evidence="6">
    <name type="scientific">freshwater metagenome</name>
    <dbReference type="NCBI Taxonomy" id="449393"/>
    <lineage>
        <taxon>unclassified sequences</taxon>
        <taxon>metagenomes</taxon>
        <taxon>ecological metagenomes</taxon>
    </lineage>
</organism>
<evidence type="ECO:0000313" key="2">
    <source>
        <dbReference type="EMBL" id="CAB4365513.1"/>
    </source>
</evidence>
<sequence>MTIDVATIPPLTHGEAMQLLEAELERTIAALRTLGAADWTTQTDCPDWNVQAMYQHVLGACEAGASMRENVHQLLAARKHRSAHGGPLEAAISAVQVRERAAVGGPDLVARLAALAPRTVRGRRRIPALIRRWASMKVDGPVHERWALGYLIDTIYLRDLWMHRIDTAYAVGRTAEVTSTHDGRIIANVVAEWARRHGAPFTLELTGSAGGTYVHEPDAAGAEQLQLDAVEFCRTLAGRVPATGLLATVVPF</sequence>
<dbReference type="EMBL" id="CAESGF010000034">
    <property type="protein sequence ID" value="CAB4365513.1"/>
    <property type="molecule type" value="Genomic_DNA"/>
</dbReference>
<dbReference type="GO" id="GO:0046872">
    <property type="term" value="F:metal ion binding"/>
    <property type="evidence" value="ECO:0007669"/>
    <property type="project" value="InterPro"/>
</dbReference>
<dbReference type="AlphaFoldDB" id="A0A6J7QGR1"/>
<proteinExistence type="predicted"/>
<name>A0A6J7QGR1_9ZZZZ</name>